<dbReference type="Proteomes" id="UP000326198">
    <property type="component" value="Unassembled WGS sequence"/>
</dbReference>
<sequence>MSAEQPTVQPIDSTADYYDLGSFKRTITTTSPEAQEWFNRGLIWSYSFNHEEAKRCFAQAIAHDPSCAMAFWGLAYATGPNYNKSWRLFDPRDLEDSLKKCYNASRKAKELLNNTTTTTTTTATPVEQALINAIQDRFPADHPASYDFPVVDKAYANAMKAVYQNFGDDDLDVATLYADALMHTALRKMFHVQSGLPIAGSPVHDVRAVFDLGLRHPGADKHPGLIHFWIHYLEMSSTPAVALPAADRLRHLVPDAGHMHHMPTHLDVLVGDYRRAIDSNTAAVLADEKYLAREGAKNFYSFYRLHNYHSLVYAAMLAGQSKVALSALNQMEFSLSDDVLLVQTPPLADWLEFFKAVRVHVYIRFGLWNEIKKLPLPHDQDLYSVTTAMTHYGKGIAWAATGNVPEADKERALYHAAAKRVPATRKDFPNLVSDVLKVATAMLDGEIEYRRGNYDRAFESLREAIHHDDSLMYTEPWGWMLPTRHAYAALMLEQGHVEEAAVAYAQDLGLDEALTRAHQHPNNVWALHGYHECLVRLGRKAEAKIIKQRLDVALSVADIQIKSSCFCRLGVPGAKEEVLACCR</sequence>
<evidence type="ECO:0000256" key="3">
    <source>
        <dbReference type="PROSITE-ProRule" id="PRU00339"/>
    </source>
</evidence>
<keyword evidence="5" id="KW-1185">Reference proteome</keyword>
<keyword evidence="1" id="KW-0677">Repeat</keyword>
<reference evidence="4 5" key="1">
    <citation type="submission" date="2019-04" db="EMBL/GenBank/DDBJ databases">
        <title>Friends and foes A comparative genomics studyof 23 Aspergillus species from section Flavi.</title>
        <authorList>
            <consortium name="DOE Joint Genome Institute"/>
            <person name="Kjaerbolling I."/>
            <person name="Vesth T."/>
            <person name="Frisvad J.C."/>
            <person name="Nybo J.L."/>
            <person name="Theobald S."/>
            <person name="Kildgaard S."/>
            <person name="Isbrandt T."/>
            <person name="Kuo A."/>
            <person name="Sato A."/>
            <person name="Lyhne E.K."/>
            <person name="Kogle M.E."/>
            <person name="Wiebenga A."/>
            <person name="Kun R.S."/>
            <person name="Lubbers R.J."/>
            <person name="Makela M.R."/>
            <person name="Barry K."/>
            <person name="Chovatia M."/>
            <person name="Clum A."/>
            <person name="Daum C."/>
            <person name="Haridas S."/>
            <person name="He G."/>
            <person name="LaButti K."/>
            <person name="Lipzen A."/>
            <person name="Mondo S."/>
            <person name="Riley R."/>
            <person name="Salamov A."/>
            <person name="Simmons B.A."/>
            <person name="Magnuson J.K."/>
            <person name="Henrissat B."/>
            <person name="Mortensen U.H."/>
            <person name="Larsen T.O."/>
            <person name="Devries R.P."/>
            <person name="Grigoriev I.V."/>
            <person name="Machida M."/>
            <person name="Baker S.E."/>
            <person name="Andersen M.R."/>
        </authorList>
    </citation>
    <scope>NUCLEOTIDE SEQUENCE [LARGE SCALE GENOMIC DNA]</scope>
    <source>
        <strain evidence="4 5">IBT 29228</strain>
    </source>
</reference>
<dbReference type="PANTHER" id="PTHR45588">
    <property type="entry name" value="TPR DOMAIN-CONTAINING PROTEIN"/>
    <property type="match status" value="1"/>
</dbReference>
<dbReference type="InterPro" id="IPR019734">
    <property type="entry name" value="TPR_rpt"/>
</dbReference>
<name>A0A5N7ARE1_9EURO</name>
<proteinExistence type="predicted"/>
<evidence type="ECO:0000313" key="5">
    <source>
        <dbReference type="Proteomes" id="UP000326198"/>
    </source>
</evidence>
<evidence type="ECO:0000256" key="2">
    <source>
        <dbReference type="ARBA" id="ARBA00022803"/>
    </source>
</evidence>
<dbReference type="Gene3D" id="1.25.40.10">
    <property type="entry name" value="Tetratricopeptide repeat domain"/>
    <property type="match status" value="2"/>
</dbReference>
<dbReference type="SUPFAM" id="SSF48452">
    <property type="entry name" value="TPR-like"/>
    <property type="match status" value="2"/>
</dbReference>
<organism evidence="4 5">
    <name type="scientific">Aspergillus bertholletiae</name>
    <dbReference type="NCBI Taxonomy" id="1226010"/>
    <lineage>
        <taxon>Eukaryota</taxon>
        <taxon>Fungi</taxon>
        <taxon>Dikarya</taxon>
        <taxon>Ascomycota</taxon>
        <taxon>Pezizomycotina</taxon>
        <taxon>Eurotiomycetes</taxon>
        <taxon>Eurotiomycetidae</taxon>
        <taxon>Eurotiales</taxon>
        <taxon>Aspergillaceae</taxon>
        <taxon>Aspergillus</taxon>
        <taxon>Aspergillus subgen. Circumdati</taxon>
    </lineage>
</organism>
<dbReference type="InterPro" id="IPR011990">
    <property type="entry name" value="TPR-like_helical_dom_sf"/>
</dbReference>
<evidence type="ECO:0008006" key="6">
    <source>
        <dbReference type="Google" id="ProtNLM"/>
    </source>
</evidence>
<dbReference type="SMART" id="SM00028">
    <property type="entry name" value="TPR"/>
    <property type="match status" value="2"/>
</dbReference>
<dbReference type="PANTHER" id="PTHR45588:SF1">
    <property type="entry name" value="WW DOMAIN-CONTAINING PROTEIN"/>
    <property type="match status" value="1"/>
</dbReference>
<accession>A0A5N7ARE1</accession>
<protein>
    <recommendedName>
        <fullName evidence="6">TPR domain protein</fullName>
    </recommendedName>
</protein>
<feature type="repeat" description="TPR" evidence="3">
    <location>
        <begin position="34"/>
        <end position="67"/>
    </location>
</feature>
<evidence type="ECO:0000313" key="4">
    <source>
        <dbReference type="EMBL" id="KAE8371579.1"/>
    </source>
</evidence>
<keyword evidence="2 3" id="KW-0802">TPR repeat</keyword>
<dbReference type="EMBL" id="ML736413">
    <property type="protein sequence ID" value="KAE8371579.1"/>
    <property type="molecule type" value="Genomic_DNA"/>
</dbReference>
<gene>
    <name evidence="4" type="ORF">BDV26DRAFT_302658</name>
</gene>
<dbReference type="InterPro" id="IPR013105">
    <property type="entry name" value="TPR_2"/>
</dbReference>
<dbReference type="AlphaFoldDB" id="A0A5N7ARE1"/>
<dbReference type="PROSITE" id="PS50005">
    <property type="entry name" value="TPR"/>
    <property type="match status" value="1"/>
</dbReference>
<evidence type="ECO:0000256" key="1">
    <source>
        <dbReference type="ARBA" id="ARBA00022737"/>
    </source>
</evidence>
<dbReference type="Pfam" id="PF07719">
    <property type="entry name" value="TPR_2"/>
    <property type="match status" value="1"/>
</dbReference>
<dbReference type="OrthoDB" id="414774at2759"/>